<evidence type="ECO:0000256" key="1">
    <source>
        <dbReference type="SAM" id="SignalP"/>
    </source>
</evidence>
<name>A0A1G9YJT8_9FLAO</name>
<organism evidence="2 3">
    <name type="scientific">Kriegella aquimaris</name>
    <dbReference type="NCBI Taxonomy" id="192904"/>
    <lineage>
        <taxon>Bacteria</taxon>
        <taxon>Pseudomonadati</taxon>
        <taxon>Bacteroidota</taxon>
        <taxon>Flavobacteriia</taxon>
        <taxon>Flavobacteriales</taxon>
        <taxon>Flavobacteriaceae</taxon>
        <taxon>Kriegella</taxon>
    </lineage>
</organism>
<keyword evidence="1" id="KW-0732">Signal</keyword>
<accession>A0A1G9YJT8</accession>
<sequence>MKLITSLTILLFIVTGSICAQTAEKSITTKGFETSIKELPMPTKEGKIMAPVVDIMPHLRGFHDYKKVREEMVFLKKLGFNRVYFILCQPGYSSFSDPTISVMQPGKGTGNHTLESILALGDPNYVYLYEAQRLGMEAWAIIKPYESGTGFTIPHGAHAPLSRKQIETIGGQHINFDNLISENPELRVKRKPEPDVIRNRLKEPIKTLEIAFSLDSFKQKTSSKDYFEFEGMRDSKIQVPEITLWHSQDNGEYIKYDGSIEVESKFENRQVKDANGFPLADKPKRFLVLTIKNFSFPEKHPYMAITLGQHKNLYTIPYSMIRAFTLSGEIPITTGVHVRNPLSAKEGRKSPQEREWGLENHTVKGEEAAKLFMDWGFEFEFQGTGHWGDGWVSSPVYGIAKGKRKYMAGTPCEAYPEVQEHWLDQAERVMKMGFDGIDFRLQNHSGMVTDYVNYGYNEPIIKRYKEKYGVDILKAEADPLKIMEIRGEYFLSFLEKAADVIHTSGKKMQVHLRHSHEAPLLSDDFNELGFWAMPKIVLDWKKAIDLADEVTLKHYYRGDYRPLMGDSIKAYANNRGKRVWVHNYFTQGDGVDYDFLNAIEKDKRVGGILLYEVNKGLLYTGFPDQKWGQNEQNIHKLQSVLQKLNKN</sequence>
<gene>
    <name evidence="2" type="ORF">SAMN04488514_12315</name>
</gene>
<dbReference type="STRING" id="192904.SAMN04488514_12315"/>
<dbReference type="RefSeq" id="WP_089895730.1">
    <property type="nucleotide sequence ID" value="NZ_FNGV01000023.1"/>
</dbReference>
<evidence type="ECO:0000313" key="2">
    <source>
        <dbReference type="EMBL" id="SDN08753.1"/>
    </source>
</evidence>
<protein>
    <submittedName>
        <fullName evidence="2">Uncharacterized protein</fullName>
    </submittedName>
</protein>
<feature type="chain" id="PRO_5011558063" evidence="1">
    <location>
        <begin position="21"/>
        <end position="647"/>
    </location>
</feature>
<dbReference type="Proteomes" id="UP000199440">
    <property type="component" value="Unassembled WGS sequence"/>
</dbReference>
<dbReference type="OrthoDB" id="2495488at2"/>
<dbReference type="AlphaFoldDB" id="A0A1G9YJT8"/>
<proteinExistence type="predicted"/>
<evidence type="ECO:0000313" key="3">
    <source>
        <dbReference type="Proteomes" id="UP000199440"/>
    </source>
</evidence>
<reference evidence="2 3" key="1">
    <citation type="submission" date="2016-10" db="EMBL/GenBank/DDBJ databases">
        <authorList>
            <person name="de Groot N.N."/>
        </authorList>
    </citation>
    <scope>NUCLEOTIDE SEQUENCE [LARGE SCALE GENOMIC DNA]</scope>
    <source>
        <strain evidence="2 3">DSM 19886</strain>
    </source>
</reference>
<feature type="signal peptide" evidence="1">
    <location>
        <begin position="1"/>
        <end position="20"/>
    </location>
</feature>
<dbReference type="EMBL" id="FNGV01000023">
    <property type="protein sequence ID" value="SDN08753.1"/>
    <property type="molecule type" value="Genomic_DNA"/>
</dbReference>
<keyword evidence="3" id="KW-1185">Reference proteome</keyword>